<accession>A0A7G1NRF9</accession>
<gene>
    <name evidence="2" type="ORF">GCM10017668_69350</name>
</gene>
<evidence type="ECO:0000256" key="1">
    <source>
        <dbReference type="SAM" id="MobiDB-lite"/>
    </source>
</evidence>
<proteinExistence type="predicted"/>
<name>A0A7G1NRF9_9ACTN</name>
<protein>
    <submittedName>
        <fullName evidence="2">Uncharacterized protein</fullName>
    </submittedName>
</protein>
<dbReference type="EMBL" id="AP023439">
    <property type="protein sequence ID" value="BCL25092.1"/>
    <property type="molecule type" value="Genomic_DNA"/>
</dbReference>
<dbReference type="Proteomes" id="UP000516373">
    <property type="component" value="Chromosome"/>
</dbReference>
<evidence type="ECO:0000313" key="3">
    <source>
        <dbReference type="Proteomes" id="UP000516373"/>
    </source>
</evidence>
<evidence type="ECO:0000313" key="2">
    <source>
        <dbReference type="EMBL" id="BCL25092.1"/>
    </source>
</evidence>
<sequence>MRRPGIQGSGGHPRIVPALGKIRLKTDPSAANPERQGEKVRRKVKGLAKRITGSSPAAEATTVSGR</sequence>
<organism evidence="2 3">
    <name type="scientific">Streptomyces tuirus</name>
    <dbReference type="NCBI Taxonomy" id="68278"/>
    <lineage>
        <taxon>Bacteria</taxon>
        <taxon>Bacillati</taxon>
        <taxon>Actinomycetota</taxon>
        <taxon>Actinomycetes</taxon>
        <taxon>Kitasatosporales</taxon>
        <taxon>Streptomycetaceae</taxon>
        <taxon>Streptomyces</taxon>
    </lineage>
</organism>
<dbReference type="AlphaFoldDB" id="A0A7G1NRF9"/>
<feature type="region of interest" description="Disordered" evidence="1">
    <location>
        <begin position="1"/>
        <end position="66"/>
    </location>
</feature>
<reference evidence="2 3" key="1">
    <citation type="journal article" date="2014" name="Int. J. Syst. Evol. Microbiol.">
        <title>Complete genome sequence of Corynebacterium casei LMG S-19264T (=DSM 44701T), isolated from a smear-ripened cheese.</title>
        <authorList>
            <consortium name="US DOE Joint Genome Institute (JGI-PGF)"/>
            <person name="Walter F."/>
            <person name="Albersmeier A."/>
            <person name="Kalinowski J."/>
            <person name="Ruckert C."/>
        </authorList>
    </citation>
    <scope>NUCLEOTIDE SEQUENCE [LARGE SCALE GENOMIC DNA]</scope>
    <source>
        <strain evidence="2 3">JCM 4255</strain>
    </source>
</reference>
<dbReference type="KEGG" id="stui:GCM10017668_69350"/>